<dbReference type="EnsemblMetazoa" id="GPAI023234-RA">
    <property type="protein sequence ID" value="GPAI023234-PA"/>
    <property type="gene ID" value="GPAI023234"/>
</dbReference>
<reference evidence="1" key="2">
    <citation type="submission" date="2020-05" db="UniProtKB">
        <authorList>
            <consortium name="EnsemblMetazoa"/>
        </authorList>
    </citation>
    <scope>IDENTIFICATION</scope>
    <source>
        <strain evidence="1">IAEA</strain>
    </source>
</reference>
<protein>
    <submittedName>
        <fullName evidence="1">Uncharacterized protein</fullName>
    </submittedName>
</protein>
<evidence type="ECO:0000313" key="1">
    <source>
        <dbReference type="EnsemblMetazoa" id="GPAI023234-PA"/>
    </source>
</evidence>
<accession>A0A1A9ZS18</accession>
<reference evidence="2" key="1">
    <citation type="submission" date="2014-03" db="EMBL/GenBank/DDBJ databases">
        <authorList>
            <person name="Aksoy S."/>
            <person name="Warren W."/>
            <person name="Wilson R.K."/>
        </authorList>
    </citation>
    <scope>NUCLEOTIDE SEQUENCE [LARGE SCALE GENOMIC DNA]</scope>
    <source>
        <strain evidence="2">IAEA</strain>
    </source>
</reference>
<sequence>MKYKQNYFHNKISRIINSTSENLNRLNLKKMKFLLIGLALISTAVAVLVDSATQGPNPQDIATPEPEYVDFEVPEIVQQPSLRHLPTLSHKSDRLDSYDAQQTLSNSVYHSHTGYQYRSPLRRTQRRRN</sequence>
<evidence type="ECO:0000313" key="2">
    <source>
        <dbReference type="Proteomes" id="UP000092445"/>
    </source>
</evidence>
<organism evidence="1 2">
    <name type="scientific">Glossina pallidipes</name>
    <name type="common">Tsetse fly</name>
    <dbReference type="NCBI Taxonomy" id="7398"/>
    <lineage>
        <taxon>Eukaryota</taxon>
        <taxon>Metazoa</taxon>
        <taxon>Ecdysozoa</taxon>
        <taxon>Arthropoda</taxon>
        <taxon>Hexapoda</taxon>
        <taxon>Insecta</taxon>
        <taxon>Pterygota</taxon>
        <taxon>Neoptera</taxon>
        <taxon>Endopterygota</taxon>
        <taxon>Diptera</taxon>
        <taxon>Brachycera</taxon>
        <taxon>Muscomorpha</taxon>
        <taxon>Hippoboscoidea</taxon>
        <taxon>Glossinidae</taxon>
        <taxon>Glossina</taxon>
    </lineage>
</organism>
<dbReference type="VEuPathDB" id="VectorBase:GPAI023234"/>
<dbReference type="AlphaFoldDB" id="A0A1A9ZS18"/>
<proteinExistence type="predicted"/>
<keyword evidence="2" id="KW-1185">Reference proteome</keyword>
<name>A0A1A9ZS18_GLOPL</name>
<dbReference type="Proteomes" id="UP000092445">
    <property type="component" value="Unassembled WGS sequence"/>
</dbReference>